<name>A0ACC1K397_9FUNG</name>
<accession>A0ACC1K397</accession>
<reference evidence="1" key="1">
    <citation type="submission" date="2022-07" db="EMBL/GenBank/DDBJ databases">
        <title>Phylogenomic reconstructions and comparative analyses of Kickxellomycotina fungi.</title>
        <authorList>
            <person name="Reynolds N.K."/>
            <person name="Stajich J.E."/>
            <person name="Barry K."/>
            <person name="Grigoriev I.V."/>
            <person name="Crous P."/>
            <person name="Smith M.E."/>
        </authorList>
    </citation>
    <scope>NUCLEOTIDE SEQUENCE</scope>
    <source>
        <strain evidence="1">BCRC 34191</strain>
    </source>
</reference>
<sequence>QGAVPIPSQHNNHSYYKGSGPEAMSVDTEMDMDMSNSSSQCHFSNSPQQYNKRLTEELKLHIRSVVRNPGSIHAVAAQPPMATGLNLCIEEMVHVNLVISLAQRQAEIIHGIRAIREYEEGPARR</sequence>
<evidence type="ECO:0000313" key="2">
    <source>
        <dbReference type="Proteomes" id="UP001140066"/>
    </source>
</evidence>
<gene>
    <name evidence="1" type="ORF">GGI18_004855</name>
</gene>
<dbReference type="EMBL" id="JANBUK010002428">
    <property type="protein sequence ID" value="KAJ2772578.1"/>
    <property type="molecule type" value="Genomic_DNA"/>
</dbReference>
<organism evidence="1 2">
    <name type="scientific">Coemansia linderi</name>
    <dbReference type="NCBI Taxonomy" id="2663919"/>
    <lineage>
        <taxon>Eukaryota</taxon>
        <taxon>Fungi</taxon>
        <taxon>Fungi incertae sedis</taxon>
        <taxon>Zoopagomycota</taxon>
        <taxon>Kickxellomycotina</taxon>
        <taxon>Kickxellomycetes</taxon>
        <taxon>Kickxellales</taxon>
        <taxon>Kickxellaceae</taxon>
        <taxon>Coemansia</taxon>
    </lineage>
</organism>
<evidence type="ECO:0000313" key="1">
    <source>
        <dbReference type="EMBL" id="KAJ2772578.1"/>
    </source>
</evidence>
<protein>
    <submittedName>
        <fullName evidence="1">Uncharacterized protein</fullName>
    </submittedName>
</protein>
<comment type="caution">
    <text evidence="1">The sequence shown here is derived from an EMBL/GenBank/DDBJ whole genome shotgun (WGS) entry which is preliminary data.</text>
</comment>
<dbReference type="Proteomes" id="UP001140066">
    <property type="component" value="Unassembled WGS sequence"/>
</dbReference>
<keyword evidence="2" id="KW-1185">Reference proteome</keyword>
<feature type="non-terminal residue" evidence="1">
    <location>
        <position position="1"/>
    </location>
</feature>
<proteinExistence type="predicted"/>